<comment type="caution">
    <text evidence="4">The sequence shown here is derived from an EMBL/GenBank/DDBJ whole genome shotgun (WGS) entry which is preliminary data.</text>
</comment>
<evidence type="ECO:0000256" key="1">
    <source>
        <dbReference type="ARBA" id="ARBA00004370"/>
    </source>
</evidence>
<dbReference type="EMBL" id="MSYM01000011">
    <property type="protein sequence ID" value="OLP06939.1"/>
    <property type="molecule type" value="Genomic_DNA"/>
</dbReference>
<dbReference type="GO" id="GO:0019867">
    <property type="term" value="C:outer membrane"/>
    <property type="evidence" value="ECO:0007669"/>
    <property type="project" value="InterPro"/>
</dbReference>
<sequence>MHQEYPLPFFAAALWLPNLEVFMARTLRFQGLWFAFAVSFAALSGQALAQTSWSSDPAAVQTQKEAKTRYEADKKLCVDEASSEARIQCRRDALAIYDKTLAALRVGKGTYSTQPAANNCADCGHVTAVHLVDKEGDSNAVGLIAGGVAGAVLGRQVGGGLGKDLATIAGAAGGAYAGKKIQENMNASKVWQVSVSYTNGGSAKFDFAQDPGLKVGDSVKKSGNTFVRN</sequence>
<organism evidence="4 5">
    <name type="scientific">Rhodoferax antarcticus ANT.BR</name>
    <dbReference type="NCBI Taxonomy" id="1111071"/>
    <lineage>
        <taxon>Bacteria</taxon>
        <taxon>Pseudomonadati</taxon>
        <taxon>Pseudomonadota</taxon>
        <taxon>Betaproteobacteria</taxon>
        <taxon>Burkholderiales</taxon>
        <taxon>Comamonadaceae</taxon>
        <taxon>Rhodoferax</taxon>
    </lineage>
</organism>
<accession>A0A1Q8YG91</accession>
<keyword evidence="2" id="KW-0472">Membrane</keyword>
<reference evidence="4 5" key="1">
    <citation type="submission" date="2017-01" db="EMBL/GenBank/DDBJ databases">
        <title>Genome sequence of Rhodoferax antarcticus ANT.BR, a psychrophilic purple nonsulfur bacterium from an Antarctic microbial mat.</title>
        <authorList>
            <person name="Baker J."/>
            <person name="Riester C."/>
            <person name="Skinner B."/>
            <person name="Newell A."/>
            <person name="Swingley W."/>
            <person name="Madigan M."/>
            <person name="Jung D."/>
            <person name="Asao M."/>
            <person name="Chen M."/>
            <person name="Loughlin P."/>
            <person name="Pan H."/>
            <person name="Lin S."/>
            <person name="Li N."/>
            <person name="Shaw J."/>
            <person name="Prado M."/>
            <person name="Sherman C."/>
            <person name="Li X."/>
            <person name="Tang J."/>
            <person name="Blankenship R."/>
            <person name="Zhao T."/>
            <person name="Touchman J."/>
            <person name="Sattley M."/>
        </authorList>
    </citation>
    <scope>NUCLEOTIDE SEQUENCE [LARGE SCALE GENOMIC DNA]</scope>
    <source>
        <strain evidence="4 5">ANT.BR</strain>
    </source>
</reference>
<feature type="domain" description="Glycine zipper 2TM" evidence="3">
    <location>
        <begin position="142"/>
        <end position="182"/>
    </location>
</feature>
<proteinExistence type="predicted"/>
<evidence type="ECO:0000313" key="5">
    <source>
        <dbReference type="Proteomes" id="UP000185911"/>
    </source>
</evidence>
<comment type="subcellular location">
    <subcellularLocation>
        <location evidence="1">Membrane</location>
    </subcellularLocation>
</comment>
<protein>
    <submittedName>
        <fullName evidence="4">17 kDa surface antigen family protein</fullName>
    </submittedName>
</protein>
<dbReference type="PANTHER" id="PTHR35603">
    <property type="match status" value="1"/>
</dbReference>
<dbReference type="InterPro" id="IPR008816">
    <property type="entry name" value="Gly_zipper_2TM_dom"/>
</dbReference>
<evidence type="ECO:0000256" key="2">
    <source>
        <dbReference type="ARBA" id="ARBA00023136"/>
    </source>
</evidence>
<gene>
    <name evidence="4" type="ORF">BLL52_1685</name>
</gene>
<dbReference type="Pfam" id="PF05433">
    <property type="entry name" value="Rick_17kDa_Anti"/>
    <property type="match status" value="1"/>
</dbReference>
<dbReference type="PANTHER" id="PTHR35603:SF2">
    <property type="entry name" value="OUTER MEMBRANE LIPOPROTEIN"/>
    <property type="match status" value="1"/>
</dbReference>
<dbReference type="AlphaFoldDB" id="A0A1Q8YG91"/>
<dbReference type="STRING" id="81479.RA876_02865"/>
<dbReference type="Proteomes" id="UP000185911">
    <property type="component" value="Unassembled WGS sequence"/>
</dbReference>
<name>A0A1Q8YG91_9BURK</name>
<dbReference type="InterPro" id="IPR051407">
    <property type="entry name" value="Bact_OM_lipoprot/Surf_antigen"/>
</dbReference>
<evidence type="ECO:0000259" key="3">
    <source>
        <dbReference type="Pfam" id="PF05433"/>
    </source>
</evidence>
<evidence type="ECO:0000313" key="4">
    <source>
        <dbReference type="EMBL" id="OLP06939.1"/>
    </source>
</evidence>
<keyword evidence="5" id="KW-1185">Reference proteome</keyword>